<feature type="chain" id="PRO_5034232365" evidence="1">
    <location>
        <begin position="24"/>
        <end position="59"/>
    </location>
</feature>
<dbReference type="Proteomes" id="UP000670092">
    <property type="component" value="Unassembled WGS sequence"/>
</dbReference>
<dbReference type="AlphaFoldDB" id="A0A8H7Z2S4"/>
<keyword evidence="1" id="KW-0732">Signal</keyword>
<organism evidence="2 3">
    <name type="scientific">Ajellomyces capsulatus</name>
    <name type="common">Darling's disease fungus</name>
    <name type="synonym">Histoplasma capsulatum</name>
    <dbReference type="NCBI Taxonomy" id="5037"/>
    <lineage>
        <taxon>Eukaryota</taxon>
        <taxon>Fungi</taxon>
        <taxon>Dikarya</taxon>
        <taxon>Ascomycota</taxon>
        <taxon>Pezizomycotina</taxon>
        <taxon>Eurotiomycetes</taxon>
        <taxon>Eurotiomycetidae</taxon>
        <taxon>Onygenales</taxon>
        <taxon>Ajellomycetaceae</taxon>
        <taxon>Histoplasma</taxon>
    </lineage>
</organism>
<proteinExistence type="predicted"/>
<dbReference type="PROSITE" id="PS51257">
    <property type="entry name" value="PROKAR_LIPOPROTEIN"/>
    <property type="match status" value="1"/>
</dbReference>
<dbReference type="VEuPathDB" id="FungiDB:I7I52_10708"/>
<evidence type="ECO:0000313" key="2">
    <source>
        <dbReference type="EMBL" id="KAG5300165.1"/>
    </source>
</evidence>
<name>A0A8H7Z2S4_AJECA</name>
<dbReference type="EMBL" id="JAEVHI010000002">
    <property type="protein sequence ID" value="KAG5300165.1"/>
    <property type="molecule type" value="Genomic_DNA"/>
</dbReference>
<sequence length="59" mass="6466">MAMLSRNISLPLLSLLLLLQSSSITIGPCSATGGCRCLWLLIPLVNIYLRISDHYFICG</sequence>
<evidence type="ECO:0000256" key="1">
    <source>
        <dbReference type="SAM" id="SignalP"/>
    </source>
</evidence>
<gene>
    <name evidence="2" type="ORF">I7I52_10708</name>
</gene>
<feature type="signal peptide" evidence="1">
    <location>
        <begin position="1"/>
        <end position="23"/>
    </location>
</feature>
<protein>
    <submittedName>
        <fullName evidence="2">Uncharacterized protein</fullName>
    </submittedName>
</protein>
<reference evidence="2 3" key="1">
    <citation type="submission" date="2021-01" db="EMBL/GenBank/DDBJ databases">
        <title>Chromosome-level genome assembly of a human fungal pathogen reveals clustering of transcriptionally co-regulated genes.</title>
        <authorList>
            <person name="Voorhies M."/>
            <person name="Cohen S."/>
            <person name="Shea T.P."/>
            <person name="Petrus S."/>
            <person name="Munoz J.F."/>
            <person name="Poplawski S."/>
            <person name="Goldman W.E."/>
            <person name="Michael T."/>
            <person name="Cuomo C.A."/>
            <person name="Sil A."/>
            <person name="Beyhan S."/>
        </authorList>
    </citation>
    <scope>NUCLEOTIDE SEQUENCE [LARGE SCALE GENOMIC DNA]</scope>
    <source>
        <strain evidence="2 3">G184AR</strain>
    </source>
</reference>
<accession>A0A8H7Z2S4</accession>
<comment type="caution">
    <text evidence="2">The sequence shown here is derived from an EMBL/GenBank/DDBJ whole genome shotgun (WGS) entry which is preliminary data.</text>
</comment>
<evidence type="ECO:0000313" key="3">
    <source>
        <dbReference type="Proteomes" id="UP000670092"/>
    </source>
</evidence>